<reference evidence="14" key="1">
    <citation type="journal article" date="2014" name="Genome Biol. Evol.">
        <title>Pangenome evidence for extensive interdomain horizontal transfer affecting lineage core and shell genes in uncultured planktonic thaumarchaeota and euryarchaeota.</title>
        <authorList>
            <person name="Deschamps P."/>
            <person name="Zivanovic Y."/>
            <person name="Moreira D."/>
            <person name="Rodriguez-Valera F."/>
            <person name="Lopez-Garcia P."/>
        </authorList>
    </citation>
    <scope>NUCLEOTIDE SEQUENCE</scope>
</reference>
<keyword evidence="8" id="KW-0443">Lipid metabolism</keyword>
<dbReference type="Pfam" id="PF00487">
    <property type="entry name" value="FA_desaturase"/>
    <property type="match status" value="1"/>
</dbReference>
<evidence type="ECO:0000259" key="13">
    <source>
        <dbReference type="Pfam" id="PF00487"/>
    </source>
</evidence>
<feature type="coiled-coil region" evidence="11">
    <location>
        <begin position="370"/>
        <end position="397"/>
    </location>
</feature>
<evidence type="ECO:0000256" key="9">
    <source>
        <dbReference type="ARBA" id="ARBA00023136"/>
    </source>
</evidence>
<dbReference type="InterPro" id="IPR005804">
    <property type="entry name" value="FA_desaturase_dom"/>
</dbReference>
<keyword evidence="9 12" id="KW-0472">Membrane</keyword>
<keyword evidence="3 12" id="KW-0812">Transmembrane</keyword>
<accession>A0A075H4W0</accession>
<keyword evidence="7" id="KW-0408">Iron</keyword>
<keyword evidence="4" id="KW-0276">Fatty acid metabolism</keyword>
<evidence type="ECO:0000313" key="14">
    <source>
        <dbReference type="EMBL" id="AIF11336.1"/>
    </source>
</evidence>
<dbReference type="EMBL" id="KF900914">
    <property type="protein sequence ID" value="AIF11336.1"/>
    <property type="molecule type" value="Genomic_DNA"/>
</dbReference>
<keyword evidence="11" id="KW-0175">Coiled coil</keyword>
<protein>
    <submittedName>
        <fullName evidence="14">Acyl-CoA desaturase (SCD, desC)</fullName>
        <ecNumber evidence="14">1.14.19.1</ecNumber>
    </submittedName>
</protein>
<keyword evidence="2" id="KW-0444">Lipid biosynthesis</keyword>
<keyword evidence="6 14" id="KW-0560">Oxidoreductase</keyword>
<evidence type="ECO:0000256" key="2">
    <source>
        <dbReference type="ARBA" id="ARBA00022516"/>
    </source>
</evidence>
<dbReference type="AlphaFoldDB" id="A0A075H4W0"/>
<dbReference type="PANTHER" id="PTHR11351">
    <property type="entry name" value="ACYL-COA DESATURASE"/>
    <property type="match status" value="1"/>
</dbReference>
<evidence type="ECO:0000256" key="11">
    <source>
        <dbReference type="SAM" id="Coils"/>
    </source>
</evidence>
<dbReference type="GO" id="GO:0006633">
    <property type="term" value="P:fatty acid biosynthetic process"/>
    <property type="evidence" value="ECO:0007669"/>
    <property type="project" value="UniProtKB-KW"/>
</dbReference>
<evidence type="ECO:0000256" key="5">
    <source>
        <dbReference type="ARBA" id="ARBA00022989"/>
    </source>
</evidence>
<feature type="transmembrane region" description="Helical" evidence="12">
    <location>
        <begin position="44"/>
        <end position="66"/>
    </location>
</feature>
<feature type="transmembrane region" description="Helical" evidence="12">
    <location>
        <begin position="72"/>
        <end position="93"/>
    </location>
</feature>
<feature type="domain" description="Fatty acid desaturase" evidence="13">
    <location>
        <begin position="77"/>
        <end position="288"/>
    </location>
</feature>
<name>A0A075H4W0_9EURY</name>
<dbReference type="GO" id="GO:0016020">
    <property type="term" value="C:membrane"/>
    <property type="evidence" value="ECO:0007669"/>
    <property type="project" value="UniProtKB-SubCell"/>
</dbReference>
<evidence type="ECO:0000256" key="6">
    <source>
        <dbReference type="ARBA" id="ARBA00023002"/>
    </source>
</evidence>
<evidence type="ECO:0000256" key="1">
    <source>
        <dbReference type="ARBA" id="ARBA00004141"/>
    </source>
</evidence>
<keyword evidence="10" id="KW-0275">Fatty acid biosynthesis</keyword>
<gene>
    <name evidence="14" type="primary">SCD</name>
    <name evidence="14" type="synonym">desC</name>
</gene>
<dbReference type="GO" id="GO:0004768">
    <property type="term" value="F:stearoyl-CoA 9-desaturase activity"/>
    <property type="evidence" value="ECO:0007669"/>
    <property type="project" value="UniProtKB-EC"/>
</dbReference>
<keyword evidence="5 12" id="KW-1133">Transmembrane helix</keyword>
<organism evidence="14">
    <name type="scientific">uncultured marine group II/III euryarchaeote KM3_51_E06</name>
    <dbReference type="NCBI Taxonomy" id="1456455"/>
    <lineage>
        <taxon>Archaea</taxon>
        <taxon>Methanobacteriati</taxon>
        <taxon>Methanobacteriota</taxon>
        <taxon>environmental samples</taxon>
    </lineage>
</organism>
<dbReference type="EC" id="1.14.19.1" evidence="14"/>
<comment type="subcellular location">
    <subcellularLocation>
        <location evidence="1">Membrane</location>
        <topology evidence="1">Multi-pass membrane protein</topology>
    </subcellularLocation>
</comment>
<evidence type="ECO:0000256" key="3">
    <source>
        <dbReference type="ARBA" id="ARBA00022692"/>
    </source>
</evidence>
<evidence type="ECO:0000256" key="10">
    <source>
        <dbReference type="ARBA" id="ARBA00023160"/>
    </source>
</evidence>
<sequence length="415" mass="48050">MIRSILFPTVYLLCVMVITTIGDTERRRIMDDVERAAKPFNVNWLNAVFILGTPPLAVIGGVWHGYTYGLTWVEALIFFVWYFACGLSITVGYHRLFSHRSHEARWPLRLSYALFGAGAFQNSILEWSSDHRRHHKDTDLEADPYNATRGFWWSHFLWIIMDEHVGKPDYTNVRDLQKDWVVRFQHRFIFTLGFLFGMVAPAAIGFAIGGVGTAIGGFVWGGLIRTVFVHHGTFLINSAAHVWGKQPYSTKNTSKDSYWLAFFTFGEGFHNFHHAFQADYRNGYRWWHWDPSKWWIRFWSLFNLNKRLKRTPKWSIENAKMKTSFENTARVVAPTIGEQRLAAFCKRAEICREAVRKAHLAIDNRRVELAQATAEKRDQMHQRLEQARATLAIVQADFHQLVAEMTASTTTVVSV</sequence>
<dbReference type="PANTHER" id="PTHR11351:SF31">
    <property type="entry name" value="DESATURASE 1, ISOFORM A-RELATED"/>
    <property type="match status" value="1"/>
</dbReference>
<evidence type="ECO:0000256" key="8">
    <source>
        <dbReference type="ARBA" id="ARBA00023098"/>
    </source>
</evidence>
<evidence type="ECO:0000256" key="12">
    <source>
        <dbReference type="SAM" id="Phobius"/>
    </source>
</evidence>
<feature type="transmembrane region" description="Helical" evidence="12">
    <location>
        <begin position="6"/>
        <end position="23"/>
    </location>
</feature>
<dbReference type="CDD" id="cd03505">
    <property type="entry name" value="Delta9-FADS-like"/>
    <property type="match status" value="1"/>
</dbReference>
<feature type="transmembrane region" description="Helical" evidence="12">
    <location>
        <begin position="188"/>
        <end position="208"/>
    </location>
</feature>
<dbReference type="PRINTS" id="PR00075">
    <property type="entry name" value="FACDDSATRASE"/>
</dbReference>
<proteinExistence type="predicted"/>
<evidence type="ECO:0000256" key="4">
    <source>
        <dbReference type="ARBA" id="ARBA00022832"/>
    </source>
</evidence>
<evidence type="ECO:0000256" key="7">
    <source>
        <dbReference type="ARBA" id="ARBA00023004"/>
    </source>
</evidence>
<dbReference type="InterPro" id="IPR015876">
    <property type="entry name" value="Acyl-CoA_DS"/>
</dbReference>